<feature type="chain" id="PRO_5045811099" description="YtkA-like protein" evidence="2">
    <location>
        <begin position="27"/>
        <end position="176"/>
    </location>
</feature>
<feature type="transmembrane region" description="Helical" evidence="1">
    <location>
        <begin position="149"/>
        <end position="168"/>
    </location>
</feature>
<gene>
    <name evidence="3" type="ORF">ACFQRG_18585</name>
</gene>
<keyword evidence="1" id="KW-0812">Transmembrane</keyword>
<name>A0ABW2PZV7_9BACL</name>
<keyword evidence="1" id="KW-0472">Membrane</keyword>
<evidence type="ECO:0000313" key="3">
    <source>
        <dbReference type="EMBL" id="MFC7394923.1"/>
    </source>
</evidence>
<accession>A0ABW2PZV7</accession>
<keyword evidence="2" id="KW-0732">Signal</keyword>
<dbReference type="EMBL" id="JBHTCO010000041">
    <property type="protein sequence ID" value="MFC7394923.1"/>
    <property type="molecule type" value="Genomic_DNA"/>
</dbReference>
<feature type="signal peptide" evidence="2">
    <location>
        <begin position="1"/>
        <end position="26"/>
    </location>
</feature>
<evidence type="ECO:0000256" key="2">
    <source>
        <dbReference type="SAM" id="SignalP"/>
    </source>
</evidence>
<dbReference type="Proteomes" id="UP001596505">
    <property type="component" value="Unassembled WGS sequence"/>
</dbReference>
<evidence type="ECO:0000256" key="1">
    <source>
        <dbReference type="SAM" id="Phobius"/>
    </source>
</evidence>
<protein>
    <recommendedName>
        <fullName evidence="5">YtkA-like protein</fullName>
    </recommendedName>
</protein>
<comment type="caution">
    <text evidence="3">The sequence shown here is derived from an EMBL/GenBank/DDBJ whole genome shotgun (WGS) entry which is preliminary data.</text>
</comment>
<reference evidence="4" key="1">
    <citation type="journal article" date="2019" name="Int. J. Syst. Evol. Microbiol.">
        <title>The Global Catalogue of Microorganisms (GCM) 10K type strain sequencing project: providing services to taxonomists for standard genome sequencing and annotation.</title>
        <authorList>
            <consortium name="The Broad Institute Genomics Platform"/>
            <consortium name="The Broad Institute Genome Sequencing Center for Infectious Disease"/>
            <person name="Wu L."/>
            <person name="Ma J."/>
        </authorList>
    </citation>
    <scope>NUCLEOTIDE SEQUENCE [LARGE SCALE GENOMIC DNA]</scope>
    <source>
        <strain evidence="4">CGMCC 1.16305</strain>
    </source>
</reference>
<sequence length="176" mass="19659">MAKQMILRVLLGISMLSMLIVSSASAQGTNNQAGLMITSLTNDKELIAGKKVPFTVHVSSINEKNPAQSIKDDNKVVVYTFFKKGNEVIKRKMSNGQKGNYKGSVTLPWDGKWQVTAFALTRDQSSDNLQPESMKTEWNVEKPASIQSIVWPVILVVIIILVIGYIIFNRFRRKTS</sequence>
<proteinExistence type="predicted"/>
<evidence type="ECO:0008006" key="5">
    <source>
        <dbReference type="Google" id="ProtNLM"/>
    </source>
</evidence>
<evidence type="ECO:0000313" key="4">
    <source>
        <dbReference type="Proteomes" id="UP001596505"/>
    </source>
</evidence>
<dbReference type="RefSeq" id="WP_380968897.1">
    <property type="nucleotide sequence ID" value="NZ_JBHTCO010000041.1"/>
</dbReference>
<organism evidence="3 4">
    <name type="scientific">Scopulibacillus cellulosilyticus</name>
    <dbReference type="NCBI Taxonomy" id="2665665"/>
    <lineage>
        <taxon>Bacteria</taxon>
        <taxon>Bacillati</taxon>
        <taxon>Bacillota</taxon>
        <taxon>Bacilli</taxon>
        <taxon>Bacillales</taxon>
        <taxon>Sporolactobacillaceae</taxon>
        <taxon>Scopulibacillus</taxon>
    </lineage>
</organism>
<keyword evidence="4" id="KW-1185">Reference proteome</keyword>
<keyword evidence="1" id="KW-1133">Transmembrane helix</keyword>